<dbReference type="InterPro" id="IPR001387">
    <property type="entry name" value="Cro/C1-type_HTH"/>
</dbReference>
<protein>
    <recommendedName>
        <fullName evidence="4">HTH cro/C1-type domain-containing protein</fullName>
    </recommendedName>
</protein>
<dbReference type="InterPro" id="IPR036286">
    <property type="entry name" value="LexA/Signal_pep-like_sf"/>
</dbReference>
<dbReference type="InterPro" id="IPR039418">
    <property type="entry name" value="LexA-like"/>
</dbReference>
<dbReference type="SUPFAM" id="SSF51306">
    <property type="entry name" value="LexA/Signal peptidase"/>
    <property type="match status" value="1"/>
</dbReference>
<dbReference type="KEGG" id="anf:AQPE_0504"/>
<dbReference type="CDD" id="cd06529">
    <property type="entry name" value="S24_LexA-like"/>
    <property type="match status" value="1"/>
</dbReference>
<dbReference type="Pfam" id="PF01381">
    <property type="entry name" value="HTH_3"/>
    <property type="match status" value="1"/>
</dbReference>
<feature type="domain" description="HTH cro/C1-type" evidence="4">
    <location>
        <begin position="7"/>
        <end position="61"/>
    </location>
</feature>
<gene>
    <name evidence="5" type="ORF">AQPE_0504</name>
</gene>
<dbReference type="Gene3D" id="2.10.109.10">
    <property type="entry name" value="Umud Fragment, subunit A"/>
    <property type="match status" value="1"/>
</dbReference>
<dbReference type="GO" id="GO:0003677">
    <property type="term" value="F:DNA binding"/>
    <property type="evidence" value="ECO:0007669"/>
    <property type="project" value="UniProtKB-KW"/>
</dbReference>
<dbReference type="EMBL" id="AP018694">
    <property type="protein sequence ID" value="BBE16366.1"/>
    <property type="molecule type" value="Genomic_DNA"/>
</dbReference>
<accession>A0A5K7S4B9</accession>
<dbReference type="Proteomes" id="UP001193389">
    <property type="component" value="Chromosome"/>
</dbReference>
<reference evidence="5" key="1">
    <citation type="journal article" date="2020" name="Int. J. Syst. Evol. Microbiol.">
        <title>Aquipluma nitroreducens gen. nov. sp. nov., a novel facultatively anaerobic bacterium isolated from a freshwater lake.</title>
        <authorList>
            <person name="Watanabe M."/>
            <person name="Kojima H."/>
            <person name="Fukui M."/>
        </authorList>
    </citation>
    <scope>NUCLEOTIDE SEQUENCE</scope>
    <source>
        <strain evidence="5">MeG22</strain>
    </source>
</reference>
<evidence type="ECO:0000313" key="6">
    <source>
        <dbReference type="Proteomes" id="UP001193389"/>
    </source>
</evidence>
<evidence type="ECO:0000256" key="1">
    <source>
        <dbReference type="ARBA" id="ARBA00023015"/>
    </source>
</evidence>
<sequence length="266" mass="30629">MYFDSNIKFLRTRKKLTQDQLAVALDIKRSTLNNYENGISGPSIQSLVTLSDYFHVAIDTLLRVDLAKLRESQLYELEHGQDVFLKGSNLRVMATTVDRMNRDNIELVSEKAKAGYTNGFSDPEYISELPVFQLPFLSSERKYRTFQISGDSMLPIPDAAWITGEFVQDWNEIKTGGLYIVLTLNEGLVFKQLKNELAERGCFQLISLNKAYEPYELAATEIREIWKFVHYISREVAEPQLTESQIALQLKILTTEIQELKKRMEV</sequence>
<dbReference type="PANTHER" id="PTHR40661">
    <property type="match status" value="1"/>
</dbReference>
<dbReference type="RefSeq" id="WP_318349447.1">
    <property type="nucleotide sequence ID" value="NZ_AP018694.1"/>
</dbReference>
<dbReference type="SMART" id="SM00530">
    <property type="entry name" value="HTH_XRE"/>
    <property type="match status" value="1"/>
</dbReference>
<dbReference type="Gene3D" id="1.10.260.40">
    <property type="entry name" value="lambda repressor-like DNA-binding domains"/>
    <property type="match status" value="1"/>
</dbReference>
<dbReference type="PANTHER" id="PTHR40661:SF1">
    <property type="entry name" value="HTH CRO_C1-TYPE DOMAIN-CONTAINING PROTEIN"/>
    <property type="match status" value="1"/>
</dbReference>
<dbReference type="AlphaFoldDB" id="A0A5K7S4B9"/>
<name>A0A5K7S4B9_9BACT</name>
<dbReference type="CDD" id="cd00093">
    <property type="entry name" value="HTH_XRE"/>
    <property type="match status" value="1"/>
</dbReference>
<dbReference type="SUPFAM" id="SSF47413">
    <property type="entry name" value="lambda repressor-like DNA-binding domains"/>
    <property type="match status" value="1"/>
</dbReference>
<dbReference type="InterPro" id="IPR010982">
    <property type="entry name" value="Lambda_DNA-bd_dom_sf"/>
</dbReference>
<evidence type="ECO:0000256" key="3">
    <source>
        <dbReference type="ARBA" id="ARBA00023163"/>
    </source>
</evidence>
<proteinExistence type="predicted"/>
<keyword evidence="2" id="KW-0238">DNA-binding</keyword>
<dbReference type="PROSITE" id="PS50943">
    <property type="entry name" value="HTH_CROC1"/>
    <property type="match status" value="1"/>
</dbReference>
<keyword evidence="1" id="KW-0805">Transcription regulation</keyword>
<keyword evidence="3" id="KW-0804">Transcription</keyword>
<organism evidence="5 6">
    <name type="scientific">Aquipluma nitroreducens</name>
    <dbReference type="NCBI Taxonomy" id="2010828"/>
    <lineage>
        <taxon>Bacteria</taxon>
        <taxon>Pseudomonadati</taxon>
        <taxon>Bacteroidota</taxon>
        <taxon>Bacteroidia</taxon>
        <taxon>Marinilabiliales</taxon>
        <taxon>Prolixibacteraceae</taxon>
        <taxon>Aquipluma</taxon>
    </lineage>
</organism>
<keyword evidence="6" id="KW-1185">Reference proteome</keyword>
<dbReference type="InterPro" id="IPR015927">
    <property type="entry name" value="Peptidase_S24_S26A/B/C"/>
</dbReference>
<evidence type="ECO:0000256" key="2">
    <source>
        <dbReference type="ARBA" id="ARBA00023125"/>
    </source>
</evidence>
<dbReference type="Pfam" id="PF00717">
    <property type="entry name" value="Peptidase_S24"/>
    <property type="match status" value="1"/>
</dbReference>
<evidence type="ECO:0000313" key="5">
    <source>
        <dbReference type="EMBL" id="BBE16366.1"/>
    </source>
</evidence>
<evidence type="ECO:0000259" key="4">
    <source>
        <dbReference type="PROSITE" id="PS50943"/>
    </source>
</evidence>